<dbReference type="PANTHER" id="PTHR33376:SF15">
    <property type="entry name" value="BLL6794 PROTEIN"/>
    <property type="match status" value="1"/>
</dbReference>
<keyword evidence="4" id="KW-1185">Reference proteome</keyword>
<dbReference type="InterPro" id="IPR018389">
    <property type="entry name" value="DctP_fam"/>
</dbReference>
<gene>
    <name evidence="3" type="ORF">SAMN04487964_10898</name>
</gene>
<evidence type="ECO:0000313" key="4">
    <source>
        <dbReference type="Proteomes" id="UP001159257"/>
    </source>
</evidence>
<comment type="caution">
    <text evidence="3">The sequence shown here is derived from an EMBL/GenBank/DDBJ whole genome shotgun (WGS) entry which is preliminary data.</text>
</comment>
<accession>A0ABY1S0T2</accession>
<keyword evidence="1 2" id="KW-0732">Signal</keyword>
<dbReference type="CDD" id="cd13665">
    <property type="entry name" value="PBP2_TRAP_Dctp3_4"/>
    <property type="match status" value="1"/>
</dbReference>
<dbReference type="Gene3D" id="3.40.190.170">
    <property type="entry name" value="Bacterial extracellular solute-binding protein, family 7"/>
    <property type="match status" value="1"/>
</dbReference>
<sequence>MKTILRVAASATLALLATTATTANAETRLTMSSWLPSGHPLVKDVMKPWAESVEEATEGRVKIIMLPSALGHPKVHYDIAREGQADITYSAHGYTPGRFKLYKMVEFPFGGNSAVGTSVAYWNVYNDYLKQAGEHKDVKLLGLFTHGPGHIHNSKRTVNASSDLEGLKLRVGGGIMNDIATELGAVTLQKPSSSTYELVSSGVADGTLFPLESVPAFNIQDKTTHTTLVPGGLYNFSFFLVMNRDRFADLPEEDQKAIESVSGEAFARLAGQMWDTQDAKGLEAIKANGNEVVTANEAFLTEIRNASAPMEAEWLKTAAELGVDGKAALEAFRKLSQEQAVAQTR</sequence>
<reference evidence="3 4" key="1">
    <citation type="submission" date="2017-05" db="EMBL/GenBank/DDBJ databases">
        <authorList>
            <person name="Varghese N."/>
            <person name="Submissions S."/>
        </authorList>
    </citation>
    <scope>NUCLEOTIDE SEQUENCE [LARGE SCALE GENOMIC DNA]</scope>
    <source>
        <strain evidence="3 4">CGMCC 1.7287</strain>
    </source>
</reference>
<dbReference type="NCBIfam" id="NF037995">
    <property type="entry name" value="TRAP_S1"/>
    <property type="match status" value="1"/>
</dbReference>
<dbReference type="Proteomes" id="UP001159257">
    <property type="component" value="Unassembled WGS sequence"/>
</dbReference>
<dbReference type="EMBL" id="FXWV01000008">
    <property type="protein sequence ID" value="SMR74793.1"/>
    <property type="molecule type" value="Genomic_DNA"/>
</dbReference>
<dbReference type="RefSeq" id="WP_239039934.1">
    <property type="nucleotide sequence ID" value="NZ_BAAAEY010000004.1"/>
</dbReference>
<protein>
    <submittedName>
        <fullName evidence="3">TRAP-type C4-dicarboxylate transport system, substrate-binding protein</fullName>
    </submittedName>
</protein>
<evidence type="ECO:0000313" key="3">
    <source>
        <dbReference type="EMBL" id="SMR74793.1"/>
    </source>
</evidence>
<evidence type="ECO:0000256" key="1">
    <source>
        <dbReference type="ARBA" id="ARBA00022729"/>
    </source>
</evidence>
<feature type="signal peptide" evidence="2">
    <location>
        <begin position="1"/>
        <end position="25"/>
    </location>
</feature>
<dbReference type="Pfam" id="PF03480">
    <property type="entry name" value="DctP"/>
    <property type="match status" value="1"/>
</dbReference>
<dbReference type="InterPro" id="IPR038404">
    <property type="entry name" value="TRAP_DctP_sf"/>
</dbReference>
<dbReference type="PANTHER" id="PTHR33376">
    <property type="match status" value="1"/>
</dbReference>
<evidence type="ECO:0000256" key="2">
    <source>
        <dbReference type="SAM" id="SignalP"/>
    </source>
</evidence>
<proteinExistence type="predicted"/>
<name>A0ABY1S0T2_9GAMM</name>
<feature type="chain" id="PRO_5045581748" evidence="2">
    <location>
        <begin position="26"/>
        <end position="345"/>
    </location>
</feature>
<organism evidence="3 4">
    <name type="scientific">Marinobacterium sediminicola</name>
    <dbReference type="NCBI Taxonomy" id="518898"/>
    <lineage>
        <taxon>Bacteria</taxon>
        <taxon>Pseudomonadati</taxon>
        <taxon>Pseudomonadota</taxon>
        <taxon>Gammaproteobacteria</taxon>
        <taxon>Oceanospirillales</taxon>
        <taxon>Oceanospirillaceae</taxon>
        <taxon>Marinobacterium</taxon>
    </lineage>
</organism>